<evidence type="ECO:0000313" key="6">
    <source>
        <dbReference type="EMBL" id="DBA02885.1"/>
    </source>
</evidence>
<evidence type="ECO:0000256" key="4">
    <source>
        <dbReference type="ARBA" id="ARBA00023136"/>
    </source>
</evidence>
<evidence type="ECO:0000256" key="1">
    <source>
        <dbReference type="ARBA" id="ARBA00004141"/>
    </source>
</evidence>
<keyword evidence="2 5" id="KW-0812">Transmembrane</keyword>
<evidence type="ECO:0000256" key="5">
    <source>
        <dbReference type="SAM" id="Phobius"/>
    </source>
</evidence>
<feature type="non-terminal residue" evidence="6">
    <location>
        <position position="1"/>
    </location>
</feature>
<name>A0AAV2ZEA3_9STRA</name>
<dbReference type="PANTHER" id="PTHR21389:SF0">
    <property type="entry name" value="ETOPOSIDE-INDUCED PROTEIN 2.4 HOMOLOG"/>
    <property type="match status" value="1"/>
</dbReference>
<dbReference type="GO" id="GO:0016020">
    <property type="term" value="C:membrane"/>
    <property type="evidence" value="ECO:0007669"/>
    <property type="project" value="UniProtKB-SubCell"/>
</dbReference>
<dbReference type="GO" id="GO:0016236">
    <property type="term" value="P:macroautophagy"/>
    <property type="evidence" value="ECO:0007669"/>
    <property type="project" value="TreeGrafter"/>
</dbReference>
<proteinExistence type="predicted"/>
<keyword evidence="4 5" id="KW-0472">Membrane</keyword>
<feature type="transmembrane region" description="Helical" evidence="5">
    <location>
        <begin position="248"/>
        <end position="267"/>
    </location>
</feature>
<dbReference type="PANTHER" id="PTHR21389">
    <property type="entry name" value="P53 INDUCED PROTEIN"/>
    <property type="match status" value="1"/>
</dbReference>
<keyword evidence="7" id="KW-1185">Reference proteome</keyword>
<evidence type="ECO:0000256" key="2">
    <source>
        <dbReference type="ARBA" id="ARBA00022692"/>
    </source>
</evidence>
<evidence type="ECO:0000313" key="7">
    <source>
        <dbReference type="Proteomes" id="UP001146120"/>
    </source>
</evidence>
<dbReference type="AlphaFoldDB" id="A0AAV2ZEA3"/>
<gene>
    <name evidence="6" type="ORF">N0F65_005912</name>
</gene>
<dbReference type="InterPro" id="IPR059112">
    <property type="entry name" value="CysZ/EI24"/>
</dbReference>
<protein>
    <submittedName>
        <fullName evidence="6">Uncharacterized protein</fullName>
    </submittedName>
</protein>
<sequence length="664" mass="75640">NITTSELDETTRRSAMALQAAISAAFREYCDGVQSAISLHRILPFYINSRLICVSSAKVLQREYEAVSDLIHRPDASRLCACFVLNGLIFLGSIFFFDRVVIPVIHLFGEILHHSLAYETSQAESVRDRIDGFVFFLYQALWMYPIYCISFILNTIWYQEIADDGTFLQLHGKPSPVPVADMIRDELYRAILVAFFLTQTVLSYLFPIAGPACSFIHLSWLYSLYCYEYKWSLAGWSLERRLTHLERNWAYFAGFGSPFTLATFFVPNFVSKGIFALLFPVFLLQAIVCDPTAASTRAADQRLPMFRQSLACEDTTAMALTSSRCSFSRWWTLLLLRRVGKATGLQTKKQHHATTDVSSEAQMPVATMRIDEAYTVSKMLSSMNDVMAPMLPDSKATIALKRKLDNGIMLDTSPKEIAYLDTRAKIKHSAMQTAALNRNERSEWMNAKREQGNEAFRRGEYAQAADIYIEALAGIEFGKSESEKREVKMQVQLPLTCNLVSCMLMMKQWYKAKQMADMALAIDVNNVRARQQRAKALTKLYRYDEARADVNHAIDAIAKESKEDDEAVREKLVTQLKDIDTAQTREAALQRRQIAFERKMMREAAGTLYRDKKAPVVSPAVNSVMTVEKSDSRWHWLWVALAVVCQWLLRARAMMTKKPFAKSE</sequence>
<dbReference type="GO" id="GO:0005783">
    <property type="term" value="C:endoplasmic reticulum"/>
    <property type="evidence" value="ECO:0007669"/>
    <property type="project" value="TreeGrafter"/>
</dbReference>
<organism evidence="6 7">
    <name type="scientific">Lagenidium giganteum</name>
    <dbReference type="NCBI Taxonomy" id="4803"/>
    <lineage>
        <taxon>Eukaryota</taxon>
        <taxon>Sar</taxon>
        <taxon>Stramenopiles</taxon>
        <taxon>Oomycota</taxon>
        <taxon>Peronosporomycetes</taxon>
        <taxon>Pythiales</taxon>
        <taxon>Pythiaceae</taxon>
    </lineage>
</organism>
<comment type="subcellular location">
    <subcellularLocation>
        <location evidence="1">Membrane</location>
        <topology evidence="1">Multi-pass membrane protein</topology>
    </subcellularLocation>
</comment>
<dbReference type="Pfam" id="PF07264">
    <property type="entry name" value="EI24"/>
    <property type="match status" value="1"/>
</dbReference>
<comment type="caution">
    <text evidence="6">The sequence shown here is derived from an EMBL/GenBank/DDBJ whole genome shotgun (WGS) entry which is preliminary data.</text>
</comment>
<dbReference type="EMBL" id="DAKRPA010000025">
    <property type="protein sequence ID" value="DBA02885.1"/>
    <property type="molecule type" value="Genomic_DNA"/>
</dbReference>
<accession>A0AAV2ZEA3</accession>
<feature type="transmembrane region" description="Helical" evidence="5">
    <location>
        <begin position="273"/>
        <end position="293"/>
    </location>
</feature>
<keyword evidence="3 5" id="KW-1133">Transmembrane helix</keyword>
<dbReference type="SUPFAM" id="SSF48452">
    <property type="entry name" value="TPR-like"/>
    <property type="match status" value="1"/>
</dbReference>
<feature type="transmembrane region" description="Helical" evidence="5">
    <location>
        <begin position="76"/>
        <end position="97"/>
    </location>
</feature>
<dbReference type="Proteomes" id="UP001146120">
    <property type="component" value="Unassembled WGS sequence"/>
</dbReference>
<reference evidence="6" key="2">
    <citation type="journal article" date="2023" name="Microbiol Resour">
        <title>Decontamination and Annotation of the Draft Genome Sequence of the Oomycete Lagenidium giganteum ARSEF 373.</title>
        <authorList>
            <person name="Morgan W.R."/>
            <person name="Tartar A."/>
        </authorList>
    </citation>
    <scope>NUCLEOTIDE SEQUENCE</scope>
    <source>
        <strain evidence="6">ARSEF 373</strain>
    </source>
</reference>
<feature type="transmembrane region" description="Helical" evidence="5">
    <location>
        <begin position="135"/>
        <end position="158"/>
    </location>
</feature>
<evidence type="ECO:0000256" key="3">
    <source>
        <dbReference type="ARBA" id="ARBA00022989"/>
    </source>
</evidence>
<dbReference type="InterPro" id="IPR011990">
    <property type="entry name" value="TPR-like_helical_dom_sf"/>
</dbReference>
<dbReference type="Gene3D" id="1.25.40.10">
    <property type="entry name" value="Tetratricopeptide repeat domain"/>
    <property type="match status" value="1"/>
</dbReference>
<reference evidence="6" key="1">
    <citation type="submission" date="2022-11" db="EMBL/GenBank/DDBJ databases">
        <authorList>
            <person name="Morgan W.R."/>
            <person name="Tartar A."/>
        </authorList>
    </citation>
    <scope>NUCLEOTIDE SEQUENCE</scope>
    <source>
        <strain evidence="6">ARSEF 373</strain>
    </source>
</reference>